<proteinExistence type="inferred from homology"/>
<feature type="transmembrane region" description="Helical" evidence="7">
    <location>
        <begin position="15"/>
        <end position="34"/>
    </location>
</feature>
<dbReference type="SUPFAM" id="SSF53756">
    <property type="entry name" value="UDP-Glycosyltransferase/glycogen phosphorylase"/>
    <property type="match status" value="1"/>
</dbReference>
<sequence>MKSKIAHFYSIGRKVLLRVLTYGMFYLLYPLLLLRPIKRNKVVVSNFWGRGYGDNPKYICEYLLNTGKDLDIVWLCKKEVIINQNQLFPKGIRLVKTNSFRALIELHTAKIWMDNCRKNFYPPKRKEQFYIQTWHAGFGLKEIEHDIEALLPKRYVKIAKKDSQMCDLLIFEHSNVFPDIQKTFWYDGEIFREGIPKNDIVVNQNPEVQDKVYQYLNLKPHEHIVLFAPTFKETGELNITEQFLLRLIEAFEQRFQGIYRLVLRLHPNDFEKKEQLFANITTEKVIDGCDFPDMQELLCATEVLITDYSSTIGEMLVSGKRCFLFADDYETYMATKGMKLELTELPFPFAQTEGALVDNVSRFDEEAYRKDVADFISKWDIFESGKASMQIGDRLLEEMGV</sequence>
<protein>
    <submittedName>
        <fullName evidence="8">CDP-glycerol glycerophosphotransferase family protein</fullName>
    </submittedName>
</protein>
<comment type="subcellular location">
    <subcellularLocation>
        <location evidence="1">Cell membrane</location>
        <topology evidence="1">Peripheral membrane protein</topology>
    </subcellularLocation>
</comment>
<dbReference type="PANTHER" id="PTHR37316:SF3">
    <property type="entry name" value="TEICHOIC ACID GLYCEROL-PHOSPHATE TRANSFERASE"/>
    <property type="match status" value="1"/>
</dbReference>
<keyword evidence="4" id="KW-0808">Transferase</keyword>
<dbReference type="EMBL" id="JAEEGA010000018">
    <property type="protein sequence ID" value="MBP1043666.1"/>
    <property type="molecule type" value="Genomic_DNA"/>
</dbReference>
<dbReference type="InterPro" id="IPR043149">
    <property type="entry name" value="TagF_N"/>
</dbReference>
<evidence type="ECO:0000256" key="2">
    <source>
        <dbReference type="ARBA" id="ARBA00010488"/>
    </source>
</evidence>
<dbReference type="InterPro" id="IPR007554">
    <property type="entry name" value="Glycerophosphate_synth"/>
</dbReference>
<gene>
    <name evidence="8" type="ORF">I6N95_21800</name>
</gene>
<evidence type="ECO:0000256" key="3">
    <source>
        <dbReference type="ARBA" id="ARBA00022475"/>
    </source>
</evidence>
<comment type="similarity">
    <text evidence="2">Belongs to the CDP-glycerol glycerophosphotransferase family.</text>
</comment>
<organism evidence="8 9">
    <name type="scientific">Vagococcus allomyrinae</name>
    <dbReference type="NCBI Taxonomy" id="2794353"/>
    <lineage>
        <taxon>Bacteria</taxon>
        <taxon>Bacillati</taxon>
        <taxon>Bacillota</taxon>
        <taxon>Bacilli</taxon>
        <taxon>Lactobacillales</taxon>
        <taxon>Enterococcaceae</taxon>
        <taxon>Vagococcus</taxon>
    </lineage>
</organism>
<dbReference type="Gene3D" id="3.40.50.12580">
    <property type="match status" value="1"/>
</dbReference>
<evidence type="ECO:0000256" key="4">
    <source>
        <dbReference type="ARBA" id="ARBA00022679"/>
    </source>
</evidence>
<reference evidence="8" key="1">
    <citation type="submission" date="2020-12" db="EMBL/GenBank/DDBJ databases">
        <title>Vagococcus allomyrinae sp. nov. and Enterococcus lavae sp. nov., isolated from the larvae of Allomyrina dichotoma.</title>
        <authorList>
            <person name="Lee S.D."/>
        </authorList>
    </citation>
    <scope>NUCLEOTIDE SEQUENCE</scope>
    <source>
        <strain evidence="8">BWB3-3</strain>
    </source>
</reference>
<dbReference type="Pfam" id="PF04464">
    <property type="entry name" value="Glyphos_transf"/>
    <property type="match status" value="1"/>
</dbReference>
<keyword evidence="9" id="KW-1185">Reference proteome</keyword>
<evidence type="ECO:0000256" key="1">
    <source>
        <dbReference type="ARBA" id="ARBA00004202"/>
    </source>
</evidence>
<comment type="caution">
    <text evidence="8">The sequence shown here is derived from an EMBL/GenBank/DDBJ whole genome shotgun (WGS) entry which is preliminary data.</text>
</comment>
<evidence type="ECO:0000256" key="5">
    <source>
        <dbReference type="ARBA" id="ARBA00022944"/>
    </source>
</evidence>
<keyword evidence="7" id="KW-0812">Transmembrane</keyword>
<dbReference type="RefSeq" id="WP_209531480.1">
    <property type="nucleotide sequence ID" value="NZ_JAEEGA010000018.1"/>
</dbReference>
<dbReference type="GO" id="GO:0019350">
    <property type="term" value="P:teichoic acid biosynthetic process"/>
    <property type="evidence" value="ECO:0007669"/>
    <property type="project" value="UniProtKB-KW"/>
</dbReference>
<dbReference type="InterPro" id="IPR051612">
    <property type="entry name" value="Teichoic_Acid_Biosynth"/>
</dbReference>
<name>A0A940PCP8_9ENTE</name>
<evidence type="ECO:0000256" key="7">
    <source>
        <dbReference type="SAM" id="Phobius"/>
    </source>
</evidence>
<keyword evidence="7" id="KW-1133">Transmembrane helix</keyword>
<keyword evidence="6 7" id="KW-0472">Membrane</keyword>
<dbReference type="Proteomes" id="UP000674938">
    <property type="component" value="Unassembled WGS sequence"/>
</dbReference>
<dbReference type="InterPro" id="IPR043148">
    <property type="entry name" value="TagF_C"/>
</dbReference>
<evidence type="ECO:0000313" key="8">
    <source>
        <dbReference type="EMBL" id="MBP1043666.1"/>
    </source>
</evidence>
<evidence type="ECO:0000256" key="6">
    <source>
        <dbReference type="ARBA" id="ARBA00023136"/>
    </source>
</evidence>
<dbReference type="PANTHER" id="PTHR37316">
    <property type="entry name" value="TEICHOIC ACID GLYCEROL-PHOSPHATE PRIMASE"/>
    <property type="match status" value="1"/>
</dbReference>
<dbReference type="Gene3D" id="3.40.50.11820">
    <property type="match status" value="1"/>
</dbReference>
<keyword evidence="5" id="KW-0777">Teichoic acid biosynthesis</keyword>
<evidence type="ECO:0000313" key="9">
    <source>
        <dbReference type="Proteomes" id="UP000674938"/>
    </source>
</evidence>
<accession>A0A940PCP8</accession>
<keyword evidence="3" id="KW-1003">Cell membrane</keyword>
<dbReference type="GO" id="GO:0047355">
    <property type="term" value="F:CDP-glycerol glycerophosphotransferase activity"/>
    <property type="evidence" value="ECO:0007669"/>
    <property type="project" value="InterPro"/>
</dbReference>
<dbReference type="GO" id="GO:0005886">
    <property type="term" value="C:plasma membrane"/>
    <property type="evidence" value="ECO:0007669"/>
    <property type="project" value="UniProtKB-SubCell"/>
</dbReference>
<dbReference type="AlphaFoldDB" id="A0A940PCP8"/>